<dbReference type="EMBL" id="JAODOQ010000001">
    <property type="protein sequence ID" value="MCT8986853.1"/>
    <property type="molecule type" value="Genomic_DNA"/>
</dbReference>
<evidence type="ECO:0000313" key="3">
    <source>
        <dbReference type="Proteomes" id="UP001431192"/>
    </source>
</evidence>
<organism evidence="2 3">
    <name type="scientific">Shewanella phaeophyticola</name>
    <dbReference type="NCBI Taxonomy" id="2978345"/>
    <lineage>
        <taxon>Bacteria</taxon>
        <taxon>Pseudomonadati</taxon>
        <taxon>Pseudomonadota</taxon>
        <taxon>Gammaproteobacteria</taxon>
        <taxon>Alteromonadales</taxon>
        <taxon>Shewanellaceae</taxon>
        <taxon>Shewanella</taxon>
    </lineage>
</organism>
<gene>
    <name evidence="2" type="ORF">N4T56_10685</name>
</gene>
<dbReference type="InterPro" id="IPR017938">
    <property type="entry name" value="Riboflavin_synthase-like_b-brl"/>
</dbReference>
<keyword evidence="3" id="KW-1185">Reference proteome</keyword>
<dbReference type="Gene3D" id="2.40.30.10">
    <property type="entry name" value="Translation factors"/>
    <property type="match status" value="1"/>
</dbReference>
<dbReference type="RefSeq" id="WP_261733210.1">
    <property type="nucleotide sequence ID" value="NZ_JAODOQ010000001.1"/>
</dbReference>
<dbReference type="Pfam" id="PF08021">
    <property type="entry name" value="FAD_binding_9"/>
    <property type="match status" value="1"/>
</dbReference>
<dbReference type="PANTHER" id="PTHR30157:SF0">
    <property type="entry name" value="NADPH-DEPENDENT FERRIC-CHELATE REDUCTASE"/>
    <property type="match status" value="1"/>
</dbReference>
<accession>A0ABT2P2I9</accession>
<dbReference type="InterPro" id="IPR039374">
    <property type="entry name" value="SIP_fam"/>
</dbReference>
<sequence>MNSPRTQKPSVRVTHICNITDISPYLRRIVLGGEQLADFPANQQGAYVKVLFPQAGEIELNTQVSGSNAAIKRSYTIRDFDAEQRLLSLDFVINKHRGSSNRLGKHRSSR</sequence>
<proteinExistence type="predicted"/>
<evidence type="ECO:0000313" key="2">
    <source>
        <dbReference type="EMBL" id="MCT8986853.1"/>
    </source>
</evidence>
<evidence type="ECO:0000259" key="1">
    <source>
        <dbReference type="Pfam" id="PF08021"/>
    </source>
</evidence>
<protein>
    <submittedName>
        <fullName evidence="2">Siderophore-interacting protein</fullName>
    </submittedName>
</protein>
<reference evidence="2" key="1">
    <citation type="submission" date="2022-09" db="EMBL/GenBank/DDBJ databases">
        <title>Shewanella sp. KJ10-1 sp.nov, isolated from marine algae.</title>
        <authorList>
            <person name="Butt M."/>
            <person name="Lee J.K."/>
            <person name="Kim J.M."/>
            <person name="Choi D.G."/>
        </authorList>
    </citation>
    <scope>NUCLEOTIDE SEQUENCE</scope>
    <source>
        <strain evidence="2">KJ10-1</strain>
    </source>
</reference>
<dbReference type="InterPro" id="IPR013113">
    <property type="entry name" value="SIP_FAD-bd"/>
</dbReference>
<dbReference type="SUPFAM" id="SSF63380">
    <property type="entry name" value="Riboflavin synthase domain-like"/>
    <property type="match status" value="1"/>
</dbReference>
<dbReference type="Proteomes" id="UP001431192">
    <property type="component" value="Unassembled WGS sequence"/>
</dbReference>
<dbReference type="PANTHER" id="PTHR30157">
    <property type="entry name" value="FERRIC REDUCTASE, NADPH-DEPENDENT"/>
    <property type="match status" value="1"/>
</dbReference>
<feature type="domain" description="Siderophore-interacting FAD-binding" evidence="1">
    <location>
        <begin position="16"/>
        <end position="100"/>
    </location>
</feature>
<dbReference type="CDD" id="cd06193">
    <property type="entry name" value="siderophore_interacting"/>
    <property type="match status" value="1"/>
</dbReference>
<name>A0ABT2P2I9_9GAMM</name>
<comment type="caution">
    <text evidence="2">The sequence shown here is derived from an EMBL/GenBank/DDBJ whole genome shotgun (WGS) entry which is preliminary data.</text>
</comment>